<proteinExistence type="predicted"/>
<reference evidence="2" key="1">
    <citation type="submission" date="2021-03" db="EMBL/GenBank/DDBJ databases">
        <title>Draft genome sequence of rust myrtle Austropuccinia psidii MF-1, a brazilian biotype.</title>
        <authorList>
            <person name="Quecine M.C."/>
            <person name="Pachon D.M.R."/>
            <person name="Bonatelli M.L."/>
            <person name="Correr F.H."/>
            <person name="Franceschini L.M."/>
            <person name="Leite T.F."/>
            <person name="Margarido G.R.A."/>
            <person name="Almeida C.A."/>
            <person name="Ferrarezi J.A."/>
            <person name="Labate C.A."/>
        </authorList>
    </citation>
    <scope>NUCLEOTIDE SEQUENCE</scope>
    <source>
        <strain evidence="2">MF-1</strain>
    </source>
</reference>
<comment type="caution">
    <text evidence="2">The sequence shown here is derived from an EMBL/GenBank/DDBJ whole genome shotgun (WGS) entry which is preliminary data.</text>
</comment>
<feature type="compositionally biased region" description="Polar residues" evidence="1">
    <location>
        <begin position="28"/>
        <end position="43"/>
    </location>
</feature>
<evidence type="ECO:0000313" key="2">
    <source>
        <dbReference type="EMBL" id="MBW0533720.1"/>
    </source>
</evidence>
<sequence>MKPQPKGHVMDNPYHQEDIKPEPLLENNARSPSQYQDGDNMSSSEKEALKNLPEASSGPKFCIKGEYDHMELIYYIDGLFIAVPRIPYY</sequence>
<dbReference type="Proteomes" id="UP000765509">
    <property type="component" value="Unassembled WGS sequence"/>
</dbReference>
<dbReference type="AlphaFoldDB" id="A0A9Q3FAJ3"/>
<feature type="region of interest" description="Disordered" evidence="1">
    <location>
        <begin position="1"/>
        <end position="60"/>
    </location>
</feature>
<evidence type="ECO:0000256" key="1">
    <source>
        <dbReference type="SAM" id="MobiDB-lite"/>
    </source>
</evidence>
<organism evidence="2 3">
    <name type="scientific">Austropuccinia psidii MF-1</name>
    <dbReference type="NCBI Taxonomy" id="1389203"/>
    <lineage>
        <taxon>Eukaryota</taxon>
        <taxon>Fungi</taxon>
        <taxon>Dikarya</taxon>
        <taxon>Basidiomycota</taxon>
        <taxon>Pucciniomycotina</taxon>
        <taxon>Pucciniomycetes</taxon>
        <taxon>Pucciniales</taxon>
        <taxon>Sphaerophragmiaceae</taxon>
        <taxon>Austropuccinia</taxon>
    </lineage>
</organism>
<evidence type="ECO:0000313" key="3">
    <source>
        <dbReference type="Proteomes" id="UP000765509"/>
    </source>
</evidence>
<keyword evidence="3" id="KW-1185">Reference proteome</keyword>
<gene>
    <name evidence="2" type="ORF">O181_073435</name>
</gene>
<feature type="compositionally biased region" description="Basic and acidic residues" evidence="1">
    <location>
        <begin position="14"/>
        <end position="23"/>
    </location>
</feature>
<name>A0A9Q3FAJ3_9BASI</name>
<accession>A0A9Q3FAJ3</accession>
<protein>
    <submittedName>
        <fullName evidence="2">Uncharacterized protein</fullName>
    </submittedName>
</protein>
<dbReference type="EMBL" id="AVOT02038785">
    <property type="protein sequence ID" value="MBW0533720.1"/>
    <property type="molecule type" value="Genomic_DNA"/>
</dbReference>